<protein>
    <recommendedName>
        <fullName evidence="7">Putative 4-hydroxy-4-methyl-2-oxoglutarate aldolase</fullName>
        <ecNumber evidence="6">4.1.1.112</ecNumber>
        <ecNumber evidence="5">4.1.3.17</ecNumber>
    </recommendedName>
    <alternativeName>
        <fullName evidence="11">Oxaloacetate decarboxylase</fullName>
    </alternativeName>
    <alternativeName>
        <fullName evidence="9">Regulator of ribonuclease activity homolog</fullName>
    </alternativeName>
    <alternativeName>
        <fullName evidence="10">RraA-like protein</fullName>
    </alternativeName>
</protein>
<evidence type="ECO:0000256" key="12">
    <source>
        <dbReference type="ARBA" id="ARBA00047973"/>
    </source>
</evidence>
<evidence type="ECO:0000256" key="2">
    <source>
        <dbReference type="ARBA" id="ARBA00001968"/>
    </source>
</evidence>
<evidence type="ECO:0000256" key="1">
    <source>
        <dbReference type="ARBA" id="ARBA00001342"/>
    </source>
</evidence>
<sequence length="235" mass="24785">MDASFEHVSAIPPRIVRDVPRLDPVWLARFAGVSSCDIADHIGRLYTMEGIEPLYRPIGRVVGQALTAKPWPGDGLAVHGAASIAQDGDVLVVDARGYTGVTGAGFKMLAGPRARGLRGFVIDGALRDVDDFQEVGFGVFGRGRAAHSSTKRRPGEVNVPVACGGVIVEPGDLVVADGEGVVVVPRAHVAAVWDRVAAGPPPIPTDPSQIEAADRKRRANYERAFTAEGGLSRSH</sequence>
<evidence type="ECO:0000256" key="5">
    <source>
        <dbReference type="ARBA" id="ARBA00012213"/>
    </source>
</evidence>
<evidence type="ECO:0000256" key="9">
    <source>
        <dbReference type="ARBA" id="ARBA00029596"/>
    </source>
</evidence>
<dbReference type="EC" id="4.1.3.17" evidence="5"/>
<evidence type="ECO:0000313" key="14">
    <source>
        <dbReference type="EMBL" id="BCB91328.1"/>
    </source>
</evidence>
<comment type="function">
    <text evidence="8">Catalyzes the aldol cleavage of 4-hydroxy-4-methyl-2-oxoglutarate (HMG) into 2 molecules of pyruvate. Also contains a secondary oxaloacetate (OAA) decarboxylase activity due to the common pyruvate enolate transition state formed following C-C bond cleavage in the retro-aldol and decarboxylation reactions.</text>
</comment>
<gene>
    <name evidence="14" type="ORF">Psuf_086410</name>
</gene>
<comment type="cofactor">
    <cofactor evidence="2">
        <name>a divalent metal cation</name>
        <dbReference type="ChEBI" id="CHEBI:60240"/>
    </cofactor>
</comment>
<comment type="catalytic activity">
    <reaction evidence="12">
        <text>oxaloacetate + H(+) = pyruvate + CO2</text>
        <dbReference type="Rhea" id="RHEA:15641"/>
        <dbReference type="ChEBI" id="CHEBI:15361"/>
        <dbReference type="ChEBI" id="CHEBI:15378"/>
        <dbReference type="ChEBI" id="CHEBI:16452"/>
        <dbReference type="ChEBI" id="CHEBI:16526"/>
        <dbReference type="EC" id="4.1.1.112"/>
    </reaction>
</comment>
<accession>A0A6F8YZG8</accession>
<keyword evidence="15" id="KW-1185">Reference proteome</keyword>
<proteinExistence type="inferred from homology"/>
<dbReference type="KEGG" id="psuu:Psuf_086410"/>
<dbReference type="Pfam" id="PF03737">
    <property type="entry name" value="RraA-like"/>
    <property type="match status" value="1"/>
</dbReference>
<comment type="similarity">
    <text evidence="3">Belongs to the class II aldolase/RraA-like family.</text>
</comment>
<evidence type="ECO:0000256" key="11">
    <source>
        <dbReference type="ARBA" id="ARBA00032305"/>
    </source>
</evidence>
<dbReference type="GO" id="GO:0046872">
    <property type="term" value="F:metal ion binding"/>
    <property type="evidence" value="ECO:0007669"/>
    <property type="project" value="UniProtKB-KW"/>
</dbReference>
<dbReference type="InterPro" id="IPR005493">
    <property type="entry name" value="RraA/RraA-like"/>
</dbReference>
<evidence type="ECO:0000256" key="8">
    <source>
        <dbReference type="ARBA" id="ARBA00025046"/>
    </source>
</evidence>
<keyword evidence="13" id="KW-0460">Magnesium</keyword>
<feature type="binding site" evidence="13">
    <location>
        <position position="127"/>
    </location>
    <ligand>
        <name>substrate</name>
    </ligand>
</feature>
<dbReference type="InterPro" id="IPR036704">
    <property type="entry name" value="RraA/RraA-like_sf"/>
</dbReference>
<feature type="binding site" evidence="13">
    <location>
        <begin position="105"/>
        <end position="108"/>
    </location>
    <ligand>
        <name>substrate</name>
    </ligand>
</feature>
<evidence type="ECO:0000256" key="13">
    <source>
        <dbReference type="PIRSR" id="PIRSR605493-1"/>
    </source>
</evidence>
<evidence type="ECO:0000256" key="10">
    <source>
        <dbReference type="ARBA" id="ARBA00030169"/>
    </source>
</evidence>
<dbReference type="Gene3D" id="3.50.30.40">
    <property type="entry name" value="Ribonuclease E inhibitor RraA/RraA-like"/>
    <property type="match status" value="1"/>
</dbReference>
<evidence type="ECO:0000256" key="3">
    <source>
        <dbReference type="ARBA" id="ARBA00008621"/>
    </source>
</evidence>
<dbReference type="CDD" id="cd16841">
    <property type="entry name" value="RraA_family"/>
    <property type="match status" value="1"/>
</dbReference>
<dbReference type="GO" id="GO:0008948">
    <property type="term" value="F:oxaloacetate decarboxylase activity"/>
    <property type="evidence" value="ECO:0007669"/>
    <property type="project" value="UniProtKB-EC"/>
</dbReference>
<reference evidence="14 15" key="2">
    <citation type="submission" date="2020-03" db="EMBL/GenBank/DDBJ databases">
        <authorList>
            <person name="Ichikawa N."/>
            <person name="Kimura A."/>
            <person name="Kitahashi Y."/>
            <person name="Uohara A."/>
        </authorList>
    </citation>
    <scope>NUCLEOTIDE SEQUENCE [LARGE SCALE GENOMIC DNA]</scope>
    <source>
        <strain evidence="14 15">NBRC 105367</strain>
    </source>
</reference>
<evidence type="ECO:0000256" key="4">
    <source>
        <dbReference type="ARBA" id="ARBA00011233"/>
    </source>
</evidence>
<comment type="cofactor">
    <cofactor evidence="13">
        <name>Mg(2+)</name>
        <dbReference type="ChEBI" id="CHEBI:18420"/>
    </cofactor>
</comment>
<evidence type="ECO:0000313" key="15">
    <source>
        <dbReference type="Proteomes" id="UP000503011"/>
    </source>
</evidence>
<dbReference type="AlphaFoldDB" id="A0A6F8YZG8"/>
<dbReference type="EC" id="4.1.1.112" evidence="6"/>
<organism evidence="14 15">
    <name type="scientific">Phytohabitans suffuscus</name>
    <dbReference type="NCBI Taxonomy" id="624315"/>
    <lineage>
        <taxon>Bacteria</taxon>
        <taxon>Bacillati</taxon>
        <taxon>Actinomycetota</taxon>
        <taxon>Actinomycetes</taxon>
        <taxon>Micromonosporales</taxon>
        <taxon>Micromonosporaceae</taxon>
    </lineage>
</organism>
<feature type="binding site" evidence="13">
    <location>
        <position position="128"/>
    </location>
    <ligand>
        <name>Mg(2+)</name>
        <dbReference type="ChEBI" id="CHEBI:18420"/>
    </ligand>
</feature>
<dbReference type="Proteomes" id="UP000503011">
    <property type="component" value="Chromosome"/>
</dbReference>
<dbReference type="PANTHER" id="PTHR33254">
    <property type="entry name" value="4-HYDROXY-4-METHYL-2-OXOGLUTARATE ALDOLASE 3-RELATED"/>
    <property type="match status" value="1"/>
</dbReference>
<comment type="catalytic activity">
    <reaction evidence="1">
        <text>4-hydroxy-4-methyl-2-oxoglutarate = 2 pyruvate</text>
        <dbReference type="Rhea" id="RHEA:22748"/>
        <dbReference type="ChEBI" id="CHEBI:15361"/>
        <dbReference type="ChEBI" id="CHEBI:58276"/>
        <dbReference type="EC" id="4.1.3.17"/>
    </reaction>
</comment>
<reference evidence="14 15" key="1">
    <citation type="submission" date="2020-03" db="EMBL/GenBank/DDBJ databases">
        <title>Whole genome shotgun sequence of Phytohabitans suffuscus NBRC 105367.</title>
        <authorList>
            <person name="Komaki H."/>
            <person name="Tamura T."/>
        </authorList>
    </citation>
    <scope>NUCLEOTIDE SEQUENCE [LARGE SCALE GENOMIC DNA]</scope>
    <source>
        <strain evidence="14 15">NBRC 105367</strain>
    </source>
</reference>
<evidence type="ECO:0000256" key="7">
    <source>
        <dbReference type="ARBA" id="ARBA00016549"/>
    </source>
</evidence>
<name>A0A6F8YZG8_9ACTN</name>
<dbReference type="PANTHER" id="PTHR33254:SF4">
    <property type="entry name" value="4-HYDROXY-4-METHYL-2-OXOGLUTARATE ALDOLASE 3-RELATED"/>
    <property type="match status" value="1"/>
</dbReference>
<dbReference type="EMBL" id="AP022871">
    <property type="protein sequence ID" value="BCB91328.1"/>
    <property type="molecule type" value="Genomic_DNA"/>
</dbReference>
<evidence type="ECO:0000256" key="6">
    <source>
        <dbReference type="ARBA" id="ARBA00012947"/>
    </source>
</evidence>
<dbReference type="SUPFAM" id="SSF89562">
    <property type="entry name" value="RraA-like"/>
    <property type="match status" value="1"/>
</dbReference>
<dbReference type="RefSeq" id="WP_173164273.1">
    <property type="nucleotide sequence ID" value="NZ_AP022871.1"/>
</dbReference>
<keyword evidence="13" id="KW-0479">Metal-binding</keyword>
<dbReference type="GO" id="GO:0047443">
    <property type="term" value="F:4-hydroxy-4-methyl-2-oxoglutarate aldolase activity"/>
    <property type="evidence" value="ECO:0007669"/>
    <property type="project" value="UniProtKB-EC"/>
</dbReference>
<comment type="subunit">
    <text evidence="4">Homotrimer.</text>
</comment>